<keyword evidence="4" id="KW-1185">Reference proteome</keyword>
<evidence type="ECO:0000313" key="3">
    <source>
        <dbReference type="EMBL" id="EKM54153.1"/>
    </source>
</evidence>
<evidence type="ECO:0000259" key="2">
    <source>
        <dbReference type="PROSITE" id="PS50076"/>
    </source>
</evidence>
<dbReference type="KEGG" id="pco:PHACADRAFT_209970"/>
<gene>
    <name evidence="3" type="ORF">PHACADRAFT_209970</name>
</gene>
<dbReference type="EMBL" id="JH930473">
    <property type="protein sequence ID" value="EKM54153.1"/>
    <property type="molecule type" value="Genomic_DNA"/>
</dbReference>
<feature type="region of interest" description="Disordered" evidence="1">
    <location>
        <begin position="179"/>
        <end position="199"/>
    </location>
</feature>
<dbReference type="PROSITE" id="PS50076">
    <property type="entry name" value="DNAJ_2"/>
    <property type="match status" value="1"/>
</dbReference>
<protein>
    <recommendedName>
        <fullName evidence="2">J domain-containing protein</fullName>
    </recommendedName>
</protein>
<dbReference type="PRINTS" id="PR00625">
    <property type="entry name" value="JDOMAIN"/>
</dbReference>
<dbReference type="RefSeq" id="XP_007396854.1">
    <property type="nucleotide sequence ID" value="XM_007396792.1"/>
</dbReference>
<dbReference type="OrthoDB" id="445556at2759"/>
<dbReference type="SUPFAM" id="SSF46565">
    <property type="entry name" value="Chaperone J-domain"/>
    <property type="match status" value="1"/>
</dbReference>
<dbReference type="GeneID" id="18912918"/>
<dbReference type="CDD" id="cd06257">
    <property type="entry name" value="DnaJ"/>
    <property type="match status" value="1"/>
</dbReference>
<dbReference type="Proteomes" id="UP000008370">
    <property type="component" value="Unassembled WGS sequence"/>
</dbReference>
<sequence>MSSRLWLQCARRQRAALFSSRSQTSQRLASTSANPYPYPTNLNPTPHQIFHLPRSSTKAEVKARYYELVRIYHPDSPVSRPLSPTTAQARFQAITAAYDALRGKRPLDLEPGEPERPRADFHDLSTAMWKARQRRRAELNVGMDERWKDRLMMGAVVVAVAAFVAQTYSTRTQALSSSLETRRPAIKTHSRNDDPGIVPVDGPLAATRSMTVIDTAVMSLPLRPKRNGFDWW</sequence>
<dbReference type="SMART" id="SM00271">
    <property type="entry name" value="DnaJ"/>
    <property type="match status" value="1"/>
</dbReference>
<dbReference type="InParanoid" id="K5VRM0"/>
<name>K5VRM0_PHACS</name>
<dbReference type="Gene3D" id="1.10.287.110">
    <property type="entry name" value="DnaJ domain"/>
    <property type="match status" value="1"/>
</dbReference>
<evidence type="ECO:0000256" key="1">
    <source>
        <dbReference type="SAM" id="MobiDB-lite"/>
    </source>
</evidence>
<proteinExistence type="predicted"/>
<dbReference type="AlphaFoldDB" id="K5VRM0"/>
<dbReference type="HOGENOM" id="CLU_091449_2_0_1"/>
<dbReference type="InterPro" id="IPR001623">
    <property type="entry name" value="DnaJ_domain"/>
</dbReference>
<dbReference type="Pfam" id="PF00226">
    <property type="entry name" value="DnaJ"/>
    <property type="match status" value="1"/>
</dbReference>
<feature type="compositionally biased region" description="Polar residues" evidence="1">
    <location>
        <begin position="19"/>
        <end position="33"/>
    </location>
</feature>
<evidence type="ECO:0000313" key="4">
    <source>
        <dbReference type="Proteomes" id="UP000008370"/>
    </source>
</evidence>
<feature type="region of interest" description="Disordered" evidence="1">
    <location>
        <begin position="18"/>
        <end position="37"/>
    </location>
</feature>
<accession>K5VRM0</accession>
<dbReference type="InterPro" id="IPR036869">
    <property type="entry name" value="J_dom_sf"/>
</dbReference>
<dbReference type="STRING" id="650164.K5VRM0"/>
<reference evidence="3 4" key="1">
    <citation type="journal article" date="2012" name="BMC Genomics">
        <title>Comparative genomics of the white-rot fungi, Phanerochaete carnosa and P. chrysosporium, to elucidate the genetic basis of the distinct wood types they colonize.</title>
        <authorList>
            <person name="Suzuki H."/>
            <person name="MacDonald J."/>
            <person name="Syed K."/>
            <person name="Salamov A."/>
            <person name="Hori C."/>
            <person name="Aerts A."/>
            <person name="Henrissat B."/>
            <person name="Wiebenga A."/>
            <person name="vanKuyk P.A."/>
            <person name="Barry K."/>
            <person name="Lindquist E."/>
            <person name="LaButti K."/>
            <person name="Lapidus A."/>
            <person name="Lucas S."/>
            <person name="Coutinho P."/>
            <person name="Gong Y."/>
            <person name="Samejima M."/>
            <person name="Mahadevan R."/>
            <person name="Abou-Zaid M."/>
            <person name="de Vries R.P."/>
            <person name="Igarashi K."/>
            <person name="Yadav J.S."/>
            <person name="Grigoriev I.V."/>
            <person name="Master E.R."/>
        </authorList>
    </citation>
    <scope>NUCLEOTIDE SEQUENCE [LARGE SCALE GENOMIC DNA]</scope>
    <source>
        <strain evidence="3 4">HHB-10118-sp</strain>
    </source>
</reference>
<feature type="domain" description="J" evidence="2">
    <location>
        <begin position="45"/>
        <end position="125"/>
    </location>
</feature>
<organism evidence="3 4">
    <name type="scientific">Phanerochaete carnosa (strain HHB-10118-sp)</name>
    <name type="common">White-rot fungus</name>
    <name type="synonym">Peniophora carnosa</name>
    <dbReference type="NCBI Taxonomy" id="650164"/>
    <lineage>
        <taxon>Eukaryota</taxon>
        <taxon>Fungi</taxon>
        <taxon>Dikarya</taxon>
        <taxon>Basidiomycota</taxon>
        <taxon>Agaricomycotina</taxon>
        <taxon>Agaricomycetes</taxon>
        <taxon>Polyporales</taxon>
        <taxon>Phanerochaetaceae</taxon>
        <taxon>Phanerochaete</taxon>
    </lineage>
</organism>